<evidence type="ECO:0000256" key="5">
    <source>
        <dbReference type="ARBA" id="ARBA00034031"/>
    </source>
</evidence>
<keyword evidence="4" id="KW-0456">Lyase</keyword>
<dbReference type="GO" id="GO:0000213">
    <property type="term" value="F:tRNA-intron lyase activity"/>
    <property type="evidence" value="ECO:0007669"/>
    <property type="project" value="UniProtKB-EC"/>
</dbReference>
<dbReference type="OMA" id="TESDEWT"/>
<accession>K0SE19</accession>
<feature type="compositionally biased region" description="Basic and acidic residues" evidence="6">
    <location>
        <begin position="248"/>
        <end position="260"/>
    </location>
</feature>
<evidence type="ECO:0000256" key="3">
    <source>
        <dbReference type="ARBA" id="ARBA00022694"/>
    </source>
</evidence>
<feature type="compositionally biased region" description="Basic and acidic residues" evidence="6">
    <location>
        <begin position="279"/>
        <end position="294"/>
    </location>
</feature>
<dbReference type="PANTHER" id="PTHR13070:SF0">
    <property type="entry name" value="TRNA-SPLICING ENDONUCLEASE SUBUNIT SEN34"/>
    <property type="match status" value="1"/>
</dbReference>
<evidence type="ECO:0000313" key="8">
    <source>
        <dbReference type="EMBL" id="EJK64368.1"/>
    </source>
</evidence>
<feature type="domain" description="tRNA intron endonuclease catalytic" evidence="7">
    <location>
        <begin position="450"/>
        <end position="529"/>
    </location>
</feature>
<gene>
    <name evidence="8" type="ORF">THAOC_14907</name>
</gene>
<name>K0SE19_THAOC</name>
<comment type="catalytic activity">
    <reaction evidence="5">
        <text>pretRNA = a 3'-half-tRNA molecule with a 5'-OH end + a 5'-half-tRNA molecule with a 2',3'-cyclic phosphate end + an intron with a 2',3'-cyclic phosphate and a 5'-hydroxyl terminus.</text>
        <dbReference type="EC" id="4.6.1.16"/>
    </reaction>
</comment>
<keyword evidence="9" id="KW-1185">Reference proteome</keyword>
<dbReference type="InterPro" id="IPR036167">
    <property type="entry name" value="tRNA_intron_Endo_cat-like_sf"/>
</dbReference>
<feature type="region of interest" description="Disordered" evidence="6">
    <location>
        <begin position="421"/>
        <end position="443"/>
    </location>
</feature>
<dbReference type="Gene3D" id="3.40.1350.10">
    <property type="match status" value="1"/>
</dbReference>
<evidence type="ECO:0000259" key="7">
    <source>
        <dbReference type="Pfam" id="PF01974"/>
    </source>
</evidence>
<evidence type="ECO:0000256" key="1">
    <source>
        <dbReference type="ARBA" id="ARBA00008078"/>
    </source>
</evidence>
<evidence type="ECO:0000313" key="9">
    <source>
        <dbReference type="Proteomes" id="UP000266841"/>
    </source>
</evidence>
<keyword evidence="3" id="KW-0819">tRNA processing</keyword>
<comment type="similarity">
    <text evidence="1">Belongs to the tRNA-intron endonuclease family.</text>
</comment>
<protein>
    <recommendedName>
        <fullName evidence="2">tRNA-intron lyase</fullName>
        <ecNumber evidence="2">4.6.1.16</ecNumber>
    </recommendedName>
</protein>
<sequence length="576" mass="64008">MSRPLLTDVAPKANVLCSHLCCTYIESRRRHLSVPGGQPYLHKKDASNAEAVVPRAAAIVGCLAMLGGGRTSYPRDRRVVDLPACAAPPPHVALKGPTFTREGGATVMMSSATTRATRHQSAIVFTSELARRLEDDPSLRLPTTYAGVRRVRPANGFRPEVSSRKRKSACRESDTSSQVDAHQGANKSTAHGASTCAVTNQPSKTSKPASSPRVVFKVTNPDGTERRMTSQEKKQYKLQLKKAKHANQKQERQVQHEERVRKAKQQKRQRKEMKRLAKHDKDSDSTLPNEDKEPSQGSATKKPVEDFCVAKEAVSSFKDIDLELAELLGERRGIPPVILTPAATCVAQDLGVLPRSTESDEWTITLDRELSAHWADQLGQSFEPVEESRSKEDMREMPYRVAPETWERLCPDSLWECRTDRSKEGTGTAANNDDHATAQMRDPSSSYDLTSYLIFRHLQRNSKLHIACGALFGCDFVLYDGKRSERHSFAGLRIYSSRSNSLPTPSPYDMTGYVRAMTSARKMALVATAVIDERTNSSRLAICELASEKILTAKTHIRKGHTEKRKAVEELDMAKT</sequence>
<dbReference type="InterPro" id="IPR006677">
    <property type="entry name" value="tRNA_intron_Endonuc_cat-like"/>
</dbReference>
<dbReference type="Pfam" id="PF01974">
    <property type="entry name" value="tRNA_int_endo"/>
    <property type="match status" value="1"/>
</dbReference>
<dbReference type="EC" id="4.6.1.16" evidence="2"/>
<reference evidence="8 9" key="1">
    <citation type="journal article" date="2012" name="Genome Biol.">
        <title>Genome and low-iron response of an oceanic diatom adapted to chronic iron limitation.</title>
        <authorList>
            <person name="Lommer M."/>
            <person name="Specht M."/>
            <person name="Roy A.S."/>
            <person name="Kraemer L."/>
            <person name="Andreson R."/>
            <person name="Gutowska M.A."/>
            <person name="Wolf J."/>
            <person name="Bergner S.V."/>
            <person name="Schilhabel M.B."/>
            <person name="Klostermeier U.C."/>
            <person name="Beiko R.G."/>
            <person name="Rosenstiel P."/>
            <person name="Hippler M."/>
            <person name="Laroche J."/>
        </authorList>
    </citation>
    <scope>NUCLEOTIDE SEQUENCE [LARGE SCALE GENOMIC DNA]</scope>
    <source>
        <strain evidence="8 9">CCMP1005</strain>
    </source>
</reference>
<evidence type="ECO:0000256" key="2">
    <source>
        <dbReference type="ARBA" id="ARBA00012573"/>
    </source>
</evidence>
<comment type="caution">
    <text evidence="8">The sequence shown here is derived from an EMBL/GenBank/DDBJ whole genome shotgun (WGS) entry which is preliminary data.</text>
</comment>
<dbReference type="AlphaFoldDB" id="K0SE19"/>
<dbReference type="InterPro" id="IPR011856">
    <property type="entry name" value="tRNA_endonuc-like_dom_sf"/>
</dbReference>
<dbReference type="OrthoDB" id="48041at2759"/>
<proteinExistence type="inferred from homology"/>
<dbReference type="GO" id="GO:0003676">
    <property type="term" value="F:nucleic acid binding"/>
    <property type="evidence" value="ECO:0007669"/>
    <property type="project" value="InterPro"/>
</dbReference>
<feature type="compositionally biased region" description="Basic residues" evidence="6">
    <location>
        <begin position="261"/>
        <end position="278"/>
    </location>
</feature>
<dbReference type="EMBL" id="AGNL01017333">
    <property type="protein sequence ID" value="EJK64368.1"/>
    <property type="molecule type" value="Genomic_DNA"/>
</dbReference>
<dbReference type="eggNOG" id="ENOG502RX5G">
    <property type="taxonomic scope" value="Eukaryota"/>
</dbReference>
<dbReference type="Proteomes" id="UP000266841">
    <property type="component" value="Unassembled WGS sequence"/>
</dbReference>
<evidence type="ECO:0000256" key="4">
    <source>
        <dbReference type="ARBA" id="ARBA00023239"/>
    </source>
</evidence>
<dbReference type="GO" id="GO:0000379">
    <property type="term" value="P:tRNA-type intron splice site recognition and cleavage"/>
    <property type="evidence" value="ECO:0007669"/>
    <property type="project" value="TreeGrafter"/>
</dbReference>
<organism evidence="8 9">
    <name type="scientific">Thalassiosira oceanica</name>
    <name type="common">Marine diatom</name>
    <dbReference type="NCBI Taxonomy" id="159749"/>
    <lineage>
        <taxon>Eukaryota</taxon>
        <taxon>Sar</taxon>
        <taxon>Stramenopiles</taxon>
        <taxon>Ochrophyta</taxon>
        <taxon>Bacillariophyta</taxon>
        <taxon>Coscinodiscophyceae</taxon>
        <taxon>Thalassiosirophycidae</taxon>
        <taxon>Thalassiosirales</taxon>
        <taxon>Thalassiosiraceae</taxon>
        <taxon>Thalassiosira</taxon>
    </lineage>
</organism>
<dbReference type="GO" id="GO:0005634">
    <property type="term" value="C:nucleus"/>
    <property type="evidence" value="ECO:0007669"/>
    <property type="project" value="UniProtKB-ARBA"/>
</dbReference>
<dbReference type="PANTHER" id="PTHR13070">
    <property type="entry name" value="TRNA-SPLICING ENDONUCLEASE SUBUNIT SEN34-RELATED"/>
    <property type="match status" value="1"/>
</dbReference>
<feature type="compositionally biased region" description="Basic and acidic residues" evidence="6">
    <location>
        <begin position="223"/>
        <end position="235"/>
    </location>
</feature>
<feature type="compositionally biased region" description="Polar residues" evidence="6">
    <location>
        <begin position="175"/>
        <end position="209"/>
    </location>
</feature>
<feature type="region of interest" description="Disordered" evidence="6">
    <location>
        <begin position="156"/>
        <end position="304"/>
    </location>
</feature>
<evidence type="ECO:0000256" key="6">
    <source>
        <dbReference type="SAM" id="MobiDB-lite"/>
    </source>
</evidence>
<dbReference type="SUPFAM" id="SSF53032">
    <property type="entry name" value="tRNA-intron endonuclease catalytic domain-like"/>
    <property type="match status" value="1"/>
</dbReference>